<dbReference type="GO" id="GO:0016791">
    <property type="term" value="F:phosphatase activity"/>
    <property type="evidence" value="ECO:0007669"/>
    <property type="project" value="UniProtKB-ARBA"/>
</dbReference>
<evidence type="ECO:0000256" key="7">
    <source>
        <dbReference type="PIRSR" id="PIRSR613078-2"/>
    </source>
</evidence>
<dbReference type="InterPro" id="IPR001345">
    <property type="entry name" value="PG/BPGM_mutase_AS"/>
</dbReference>
<dbReference type="FunFam" id="3.40.50.1240:FF:000003">
    <property type="entry name" value="2,3-bisphosphoglycerate-dependent phosphoglycerate mutase"/>
    <property type="match status" value="1"/>
</dbReference>
<keyword evidence="10" id="KW-0812">Transmembrane</keyword>
<feature type="site" description="Transition state stabilizer" evidence="8">
    <location>
        <position position="266"/>
    </location>
</feature>
<keyword evidence="10" id="KW-0472">Membrane</keyword>
<protein>
    <recommendedName>
        <fullName evidence="9">Phosphoglycerate mutase</fullName>
        <ecNumber evidence="9">5.4.2.11</ecNumber>
        <ecNumber evidence="9">5.4.2.4</ecNumber>
    </recommendedName>
</protein>
<evidence type="ECO:0000313" key="12">
    <source>
        <dbReference type="Proteomes" id="UP000092445"/>
    </source>
</evidence>
<feature type="active site" description="Proton donor/acceptor" evidence="6">
    <location>
        <position position="168"/>
    </location>
</feature>
<feature type="active site" description="Tele-phosphohistidine intermediate" evidence="6">
    <location>
        <position position="90"/>
    </location>
</feature>
<dbReference type="SUPFAM" id="SSF53254">
    <property type="entry name" value="Phosphoglycerate mutase-like"/>
    <property type="match status" value="1"/>
</dbReference>
<reference evidence="11" key="2">
    <citation type="submission" date="2020-05" db="UniProtKB">
        <authorList>
            <consortium name="EnsemblMetazoa"/>
        </authorList>
    </citation>
    <scope>IDENTIFICATION</scope>
    <source>
        <strain evidence="11">IAEA</strain>
    </source>
</reference>
<dbReference type="InterPro" id="IPR029033">
    <property type="entry name" value="His_PPase_superfam"/>
</dbReference>
<evidence type="ECO:0000256" key="9">
    <source>
        <dbReference type="RuleBase" id="RU004511"/>
    </source>
</evidence>
<dbReference type="NCBIfam" id="TIGR01258">
    <property type="entry name" value="pgm_1"/>
    <property type="match status" value="1"/>
</dbReference>
<evidence type="ECO:0000256" key="4">
    <source>
        <dbReference type="ARBA" id="ARBA00023152"/>
    </source>
</evidence>
<dbReference type="EC" id="5.4.2.11" evidence="9"/>
<dbReference type="Proteomes" id="UP000092445">
    <property type="component" value="Unassembled WGS sequence"/>
</dbReference>
<feature type="binding site" evidence="7">
    <location>
        <begin position="168"/>
        <end position="171"/>
    </location>
    <ligand>
        <name>substrate</name>
    </ligand>
</feature>
<evidence type="ECO:0000313" key="11">
    <source>
        <dbReference type="EnsemblMetazoa" id="GPAI003362-PA"/>
    </source>
</evidence>
<feature type="binding site" evidence="7">
    <location>
        <begin position="102"/>
        <end position="103"/>
    </location>
    <ligand>
        <name>substrate</name>
    </ligand>
</feature>
<feature type="binding site" evidence="7">
    <location>
        <position position="141"/>
    </location>
    <ligand>
        <name>substrate</name>
    </ligand>
</feature>
<dbReference type="GO" id="GO:0006096">
    <property type="term" value="P:glycolytic process"/>
    <property type="evidence" value="ECO:0007669"/>
    <property type="project" value="UniProtKB-KW"/>
</dbReference>
<accession>A0A1A9Z498</accession>
<dbReference type="GO" id="GO:0004619">
    <property type="term" value="F:phosphoglycerate mutase activity"/>
    <property type="evidence" value="ECO:0007669"/>
    <property type="project" value="UniProtKB-EC"/>
</dbReference>
<keyword evidence="10" id="KW-1133">Transmembrane helix</keyword>
<evidence type="ECO:0000256" key="6">
    <source>
        <dbReference type="PIRSR" id="PIRSR613078-1"/>
    </source>
</evidence>
<dbReference type="GO" id="GO:0004082">
    <property type="term" value="F:bisphosphoglycerate mutase activity"/>
    <property type="evidence" value="ECO:0007669"/>
    <property type="project" value="UniProtKB-EC"/>
</dbReference>
<keyword evidence="4 9" id="KW-0324">Glycolysis</keyword>
<name>A0A1A9Z498_GLOPL</name>
<evidence type="ECO:0000256" key="5">
    <source>
        <dbReference type="ARBA" id="ARBA00023235"/>
    </source>
</evidence>
<dbReference type="STRING" id="7398.A0A1A9Z498"/>
<feature type="binding site" evidence="7">
    <location>
        <position position="179"/>
    </location>
    <ligand>
        <name>substrate</name>
    </ligand>
</feature>
<feature type="binding site" evidence="7">
    <location>
        <begin position="195"/>
        <end position="196"/>
    </location>
    <ligand>
        <name>substrate</name>
    </ligand>
</feature>
<sequence length="333" mass="38336">MYKTLYQNNIKTQLHTSYLLLLATLIFFKTIFFFFRNNLAMFVKVVFGSSKSHILVELIKSECIYLEVKRKFSKKCSDMTGKYKVVMVRHGESEWNLKNQFTGWYDSKLSETGKKESIACGEAIKKSGLKFDVAHTSVLLRAHETLCPILDIIQQKDIPIFQTWRLNERHYGGLTGLNKAETAAKYGEEQVQIWRRSYDTPPPPMEPNHPFYDCIVNDPRYADGPKKEEFPMFESLKLTIQRTLPYWNDVIIPHLKEGKRVLIVAHGNSLRGIVKHLDNMSEEAIMVLNLPTGIPFVYELDENFKPVVSMKFLGDEETVKKAMEAVAAQGKAK</sequence>
<comment type="similarity">
    <text evidence="3 9">Belongs to the phosphoglycerate mutase family. BPG-dependent PGAM subfamily.</text>
</comment>
<proteinExistence type="inferred from homology"/>
<keyword evidence="12" id="KW-1185">Reference proteome</keyword>
<dbReference type="InterPro" id="IPR005952">
    <property type="entry name" value="Phosphogly_mut1"/>
</dbReference>
<dbReference type="VEuPathDB" id="VectorBase:GPAI003362"/>
<organism evidence="11 12">
    <name type="scientific">Glossina pallidipes</name>
    <name type="common">Tsetse fly</name>
    <dbReference type="NCBI Taxonomy" id="7398"/>
    <lineage>
        <taxon>Eukaryota</taxon>
        <taxon>Metazoa</taxon>
        <taxon>Ecdysozoa</taxon>
        <taxon>Arthropoda</taxon>
        <taxon>Hexapoda</taxon>
        <taxon>Insecta</taxon>
        <taxon>Pterygota</taxon>
        <taxon>Neoptera</taxon>
        <taxon>Endopterygota</taxon>
        <taxon>Diptera</taxon>
        <taxon>Brachycera</taxon>
        <taxon>Muscomorpha</taxon>
        <taxon>Hippoboscoidea</taxon>
        <taxon>Glossinidae</taxon>
        <taxon>Glossina</taxon>
    </lineage>
</organism>
<dbReference type="Gene3D" id="3.40.50.1240">
    <property type="entry name" value="Phosphoglycerate mutase-like"/>
    <property type="match status" value="1"/>
</dbReference>
<evidence type="ECO:0000256" key="1">
    <source>
        <dbReference type="ARBA" id="ARBA00000380"/>
    </source>
</evidence>
<dbReference type="EnsemblMetazoa" id="GPAI003362-RA">
    <property type="protein sequence ID" value="GPAI003362-PA"/>
    <property type="gene ID" value="GPAI003362"/>
</dbReference>
<dbReference type="PANTHER" id="PTHR11931">
    <property type="entry name" value="PHOSPHOGLYCERATE MUTASE"/>
    <property type="match status" value="1"/>
</dbReference>
<feature type="binding site" evidence="7">
    <location>
        <begin position="267"/>
        <end position="268"/>
    </location>
    <ligand>
        <name>substrate</name>
    </ligand>
</feature>
<feature type="transmembrane region" description="Helical" evidence="10">
    <location>
        <begin position="15"/>
        <end position="35"/>
    </location>
</feature>
<evidence type="ECO:0000256" key="3">
    <source>
        <dbReference type="ARBA" id="ARBA00006717"/>
    </source>
</evidence>
<comment type="catalytic activity">
    <reaction evidence="1 9">
        <text>(2R)-2-phosphoglycerate = (2R)-3-phosphoglycerate</text>
        <dbReference type="Rhea" id="RHEA:15901"/>
        <dbReference type="ChEBI" id="CHEBI:58272"/>
        <dbReference type="ChEBI" id="CHEBI:58289"/>
        <dbReference type="EC" id="5.4.2.11"/>
    </reaction>
</comment>
<reference evidence="12" key="1">
    <citation type="submission" date="2014-03" db="EMBL/GenBank/DDBJ databases">
        <authorList>
            <person name="Aksoy S."/>
            <person name="Warren W."/>
            <person name="Wilson R.K."/>
        </authorList>
    </citation>
    <scope>NUCLEOTIDE SEQUENCE [LARGE SCALE GENOMIC DNA]</scope>
    <source>
        <strain evidence="12">IAEA</strain>
    </source>
</reference>
<dbReference type="NCBIfam" id="NF010713">
    <property type="entry name" value="PRK14115.1"/>
    <property type="match status" value="1"/>
</dbReference>
<evidence type="ECO:0000256" key="2">
    <source>
        <dbReference type="ARBA" id="ARBA00000505"/>
    </source>
</evidence>
<dbReference type="AlphaFoldDB" id="A0A1A9Z498"/>
<dbReference type="PROSITE" id="PS00175">
    <property type="entry name" value="PG_MUTASE"/>
    <property type="match status" value="1"/>
</dbReference>
<evidence type="ECO:0000256" key="10">
    <source>
        <dbReference type="SAM" id="Phobius"/>
    </source>
</evidence>
<dbReference type="CDD" id="cd07067">
    <property type="entry name" value="HP_PGM_like"/>
    <property type="match status" value="1"/>
</dbReference>
<keyword evidence="5 9" id="KW-0413">Isomerase</keyword>
<dbReference type="SMART" id="SM00855">
    <property type="entry name" value="PGAM"/>
    <property type="match status" value="1"/>
</dbReference>
<dbReference type="InterPro" id="IPR013078">
    <property type="entry name" value="His_Pase_superF_clade-1"/>
</dbReference>
<feature type="binding site" evidence="7">
    <location>
        <begin position="89"/>
        <end position="96"/>
    </location>
    <ligand>
        <name>substrate</name>
    </ligand>
</feature>
<evidence type="ECO:0000256" key="8">
    <source>
        <dbReference type="PIRSR" id="PIRSR613078-3"/>
    </source>
</evidence>
<dbReference type="HAMAP" id="MF_01039">
    <property type="entry name" value="PGAM_GpmA"/>
    <property type="match status" value="1"/>
</dbReference>
<comment type="catalytic activity">
    <reaction evidence="2 9">
        <text>(2R)-3-phospho-glyceroyl phosphate = (2R)-2,3-bisphosphoglycerate + H(+)</text>
        <dbReference type="Rhea" id="RHEA:17765"/>
        <dbReference type="ChEBI" id="CHEBI:15378"/>
        <dbReference type="ChEBI" id="CHEBI:57604"/>
        <dbReference type="ChEBI" id="CHEBI:58248"/>
        <dbReference type="EC" id="5.4.2.4"/>
    </reaction>
</comment>
<dbReference type="Pfam" id="PF00300">
    <property type="entry name" value="His_Phos_1"/>
    <property type="match status" value="1"/>
</dbReference>
<dbReference type="EC" id="5.4.2.4" evidence="9"/>